<feature type="domain" description="Glycosyltransferase 2-like" evidence="1">
    <location>
        <begin position="151"/>
        <end position="289"/>
    </location>
</feature>
<dbReference type="InterPro" id="IPR001173">
    <property type="entry name" value="Glyco_trans_2-like"/>
</dbReference>
<protein>
    <recommendedName>
        <fullName evidence="1">Glycosyltransferase 2-like domain-containing protein</fullName>
    </recommendedName>
</protein>
<keyword evidence="3" id="KW-1185">Reference proteome</keyword>
<reference evidence="2 3" key="1">
    <citation type="submission" date="2020-05" db="EMBL/GenBank/DDBJ databases">
        <title>Draft genome sequence of Desulfovibrio psychrotolerans JS1T.</title>
        <authorList>
            <person name="Ueno A."/>
            <person name="Tamazawa S."/>
            <person name="Tamamura S."/>
            <person name="Murakami T."/>
            <person name="Kiyama T."/>
            <person name="Inomata H."/>
            <person name="Amano Y."/>
            <person name="Miyakawa K."/>
            <person name="Tamaki H."/>
            <person name="Naganuma T."/>
            <person name="Kaneko K."/>
        </authorList>
    </citation>
    <scope>NUCLEOTIDE SEQUENCE [LARGE SCALE GENOMIC DNA]</scope>
    <source>
        <strain evidence="2 3">JS1</strain>
    </source>
</reference>
<proteinExistence type="predicted"/>
<dbReference type="AlphaFoldDB" id="A0A7J0C002"/>
<dbReference type="CDD" id="cd00761">
    <property type="entry name" value="Glyco_tranf_GTA_type"/>
    <property type="match status" value="1"/>
</dbReference>
<dbReference type="Pfam" id="PF00535">
    <property type="entry name" value="Glycos_transf_2"/>
    <property type="match status" value="1"/>
</dbReference>
<dbReference type="PANTHER" id="PTHR43685">
    <property type="entry name" value="GLYCOSYLTRANSFERASE"/>
    <property type="match status" value="1"/>
</dbReference>
<dbReference type="PANTHER" id="PTHR43685:SF2">
    <property type="entry name" value="GLYCOSYLTRANSFERASE 2-LIKE DOMAIN-CONTAINING PROTEIN"/>
    <property type="match status" value="1"/>
</dbReference>
<name>A0A7J0C002_9BACT</name>
<comment type="caution">
    <text evidence="2">The sequence shown here is derived from an EMBL/GenBank/DDBJ whole genome shotgun (WGS) entry which is preliminary data.</text>
</comment>
<dbReference type="Gene3D" id="1.25.40.10">
    <property type="entry name" value="Tetratricopeptide repeat domain"/>
    <property type="match status" value="1"/>
</dbReference>
<dbReference type="InterPro" id="IPR011990">
    <property type="entry name" value="TPR-like_helical_dom_sf"/>
</dbReference>
<dbReference type="InterPro" id="IPR050834">
    <property type="entry name" value="Glycosyltransf_2"/>
</dbReference>
<dbReference type="SUPFAM" id="SSF48452">
    <property type="entry name" value="TPR-like"/>
    <property type="match status" value="1"/>
</dbReference>
<dbReference type="Gene3D" id="3.90.550.10">
    <property type="entry name" value="Spore Coat Polysaccharide Biosynthesis Protein SpsA, Chain A"/>
    <property type="match status" value="1"/>
</dbReference>
<gene>
    <name evidence="2" type="ORF">DSM19430T_32180</name>
</gene>
<accession>A0A7J0C002</accession>
<sequence length="494" mass="55004">MLHLAEDVGVSANVVYHGKLAKEELEALSAGCQLGIGSLAYHRLGLTEICALKHREYAIQGIPFVYAGSDPDFSAELPFVLRTPLDESPIDIATLAKFAEKVSIAAGIREQEREYALHVLSWDRKAVKLGAFLQSVAHGSSVVGEASPMVSVVLSCQNESIHFADAYKSVAHQTWKDLEIIVVHDGNNDELLDTYKSLLERYPDVASRIIQQNEPGLAGSYNSGIESAKGKWIVPLQADNLIRPFFVSLAMEHVVRRPELNVVSCAVQMFGHETGVWTPKRYSPDVLKEENTFPGASLFRKSLWQRAGGYASGHPWGLEEWNFWLRCMRVGLVAKQLPEPAALVRTHAGESRTARPDVRREESRAMHQTMLADIYGILPVIDAHTVLARLSKESEERIRERTEACPDLPYPYFWLGLAHEGRGELPEALGYYLKAAGVSSFEEWQPYMRLVLVNRHLGRKKAEEASLQALMERCPEVGRLLAMVGKTVDRPGNA</sequence>
<dbReference type="InterPro" id="IPR029044">
    <property type="entry name" value="Nucleotide-diphossugar_trans"/>
</dbReference>
<dbReference type="EMBL" id="BLVP01000043">
    <property type="protein sequence ID" value="GFM38534.1"/>
    <property type="molecule type" value="Genomic_DNA"/>
</dbReference>
<dbReference type="SUPFAM" id="SSF53448">
    <property type="entry name" value="Nucleotide-diphospho-sugar transferases"/>
    <property type="match status" value="1"/>
</dbReference>
<evidence type="ECO:0000313" key="3">
    <source>
        <dbReference type="Proteomes" id="UP000503820"/>
    </source>
</evidence>
<organism evidence="2 3">
    <name type="scientific">Desulfovibrio psychrotolerans</name>
    <dbReference type="NCBI Taxonomy" id="415242"/>
    <lineage>
        <taxon>Bacteria</taxon>
        <taxon>Pseudomonadati</taxon>
        <taxon>Thermodesulfobacteriota</taxon>
        <taxon>Desulfovibrionia</taxon>
        <taxon>Desulfovibrionales</taxon>
        <taxon>Desulfovibrionaceae</taxon>
        <taxon>Desulfovibrio</taxon>
    </lineage>
</organism>
<dbReference type="Proteomes" id="UP000503820">
    <property type="component" value="Unassembled WGS sequence"/>
</dbReference>
<evidence type="ECO:0000313" key="2">
    <source>
        <dbReference type="EMBL" id="GFM38534.1"/>
    </source>
</evidence>
<evidence type="ECO:0000259" key="1">
    <source>
        <dbReference type="Pfam" id="PF00535"/>
    </source>
</evidence>